<feature type="transmembrane region" description="Helical" evidence="5">
    <location>
        <begin position="219"/>
        <end position="239"/>
    </location>
</feature>
<evidence type="ECO:0000256" key="2">
    <source>
        <dbReference type="ARBA" id="ARBA00022692"/>
    </source>
</evidence>
<keyword evidence="3 5" id="KW-1133">Transmembrane helix</keyword>
<evidence type="ECO:0000259" key="6">
    <source>
        <dbReference type="PROSITE" id="PS50850"/>
    </source>
</evidence>
<dbReference type="Gene3D" id="1.20.1250.20">
    <property type="entry name" value="MFS general substrate transporter like domains"/>
    <property type="match status" value="1"/>
</dbReference>
<dbReference type="SUPFAM" id="SSF103473">
    <property type="entry name" value="MFS general substrate transporter"/>
    <property type="match status" value="1"/>
</dbReference>
<dbReference type="OrthoDB" id="2585655at2759"/>
<evidence type="ECO:0000256" key="1">
    <source>
        <dbReference type="ARBA" id="ARBA00004141"/>
    </source>
</evidence>
<evidence type="ECO:0000313" key="8">
    <source>
        <dbReference type="Proteomes" id="UP000770015"/>
    </source>
</evidence>
<sequence>MEHAQTKESVNELESGRAGSTVHVDLVPGTRTLLAGSSEDLILMPQPSEHPDDPLNWGSLRRYTSYAIVCIYSFMVATVALSTAVTYGALIAEFGTTAQYLNIGTAISLLLVGVGDLFWYPLALHYGRRPVYIASCLLTGVAQIISATAQTSSVFIGSRILMGFFAAPFEQLPAVSVNDQFFVHRRSYGITLYVLAATLGSFLGPMATGFVVDGAGWRWVHWIFAIIMGGVTVLAFFFLEETGYDRDVSLAVSSTVRSKPYTAKLSLITKLHPPQDFLNTMIEPLKLLVEPIVVWTAFLYGFGIAWLSIVAFTSNTIFQSPEYGYNFSFASVGLAGLATLVGSVLILYIGGAGTDRFMIWRAHKNNGVMEPESRIYAVFVAGPIMAAGLILYGAGAAAGLHWMVPITGMGLVGAGIPISGEVALAYVTECYSHKAGEASTAMITIRNIIACAMLFATEPWIRHNGLRDTFIIMGVLCLVGFWSGALLIWKGKSCRRRSARIWGLS</sequence>
<dbReference type="PROSITE" id="PS50850">
    <property type="entry name" value="MFS"/>
    <property type="match status" value="1"/>
</dbReference>
<dbReference type="AlphaFoldDB" id="A0A9P8V106"/>
<proteinExistence type="predicted"/>
<feature type="transmembrane region" description="Helical" evidence="5">
    <location>
        <begin position="187"/>
        <end position="207"/>
    </location>
</feature>
<feature type="transmembrane region" description="Helical" evidence="5">
    <location>
        <begin position="406"/>
        <end position="427"/>
    </location>
</feature>
<feature type="transmembrane region" description="Helical" evidence="5">
    <location>
        <begin position="469"/>
        <end position="489"/>
    </location>
</feature>
<dbReference type="InterPro" id="IPR011701">
    <property type="entry name" value="MFS"/>
</dbReference>
<feature type="transmembrane region" description="Helical" evidence="5">
    <location>
        <begin position="375"/>
        <end position="394"/>
    </location>
</feature>
<dbReference type="InterPro" id="IPR036259">
    <property type="entry name" value="MFS_trans_sf"/>
</dbReference>
<dbReference type="Proteomes" id="UP000770015">
    <property type="component" value="Unassembled WGS sequence"/>
</dbReference>
<keyword evidence="2 5" id="KW-0812">Transmembrane</keyword>
<organism evidence="7 8">
    <name type="scientific">Plectosphaerella plurivora</name>
    <dbReference type="NCBI Taxonomy" id="936078"/>
    <lineage>
        <taxon>Eukaryota</taxon>
        <taxon>Fungi</taxon>
        <taxon>Dikarya</taxon>
        <taxon>Ascomycota</taxon>
        <taxon>Pezizomycotina</taxon>
        <taxon>Sordariomycetes</taxon>
        <taxon>Hypocreomycetidae</taxon>
        <taxon>Glomerellales</taxon>
        <taxon>Plectosphaerellaceae</taxon>
        <taxon>Plectosphaerella</taxon>
    </lineage>
</organism>
<dbReference type="InterPro" id="IPR020846">
    <property type="entry name" value="MFS_dom"/>
</dbReference>
<evidence type="ECO:0000256" key="5">
    <source>
        <dbReference type="SAM" id="Phobius"/>
    </source>
</evidence>
<feature type="transmembrane region" description="Helical" evidence="5">
    <location>
        <begin position="287"/>
        <end position="309"/>
    </location>
</feature>
<keyword evidence="4 5" id="KW-0472">Membrane</keyword>
<comment type="caution">
    <text evidence="7">The sequence shown here is derived from an EMBL/GenBank/DDBJ whole genome shotgun (WGS) entry which is preliminary data.</text>
</comment>
<gene>
    <name evidence="7" type="ORF">F5X68DRAFT_144733</name>
</gene>
<protein>
    <submittedName>
        <fullName evidence="7">Major facilitator superfamily domain-containing protein</fullName>
    </submittedName>
</protein>
<evidence type="ECO:0000256" key="4">
    <source>
        <dbReference type="ARBA" id="ARBA00023136"/>
    </source>
</evidence>
<dbReference type="EMBL" id="JAGSXJ010000044">
    <property type="protein sequence ID" value="KAH6662926.1"/>
    <property type="molecule type" value="Genomic_DNA"/>
</dbReference>
<dbReference type="PANTHER" id="PTHR23502:SF34">
    <property type="entry name" value="PROTEIN HOL1"/>
    <property type="match status" value="1"/>
</dbReference>
<feature type="transmembrane region" description="Helical" evidence="5">
    <location>
        <begin position="439"/>
        <end position="457"/>
    </location>
</feature>
<reference evidence="7" key="1">
    <citation type="journal article" date="2021" name="Nat. Commun.">
        <title>Genetic determinants of endophytism in the Arabidopsis root mycobiome.</title>
        <authorList>
            <person name="Mesny F."/>
            <person name="Miyauchi S."/>
            <person name="Thiergart T."/>
            <person name="Pickel B."/>
            <person name="Atanasova L."/>
            <person name="Karlsson M."/>
            <person name="Huettel B."/>
            <person name="Barry K.W."/>
            <person name="Haridas S."/>
            <person name="Chen C."/>
            <person name="Bauer D."/>
            <person name="Andreopoulos W."/>
            <person name="Pangilinan J."/>
            <person name="LaButti K."/>
            <person name="Riley R."/>
            <person name="Lipzen A."/>
            <person name="Clum A."/>
            <person name="Drula E."/>
            <person name="Henrissat B."/>
            <person name="Kohler A."/>
            <person name="Grigoriev I.V."/>
            <person name="Martin F.M."/>
            <person name="Hacquard S."/>
        </authorList>
    </citation>
    <scope>NUCLEOTIDE SEQUENCE</scope>
    <source>
        <strain evidence="7">MPI-SDFR-AT-0117</strain>
    </source>
</reference>
<dbReference type="PANTHER" id="PTHR23502">
    <property type="entry name" value="MAJOR FACILITATOR SUPERFAMILY"/>
    <property type="match status" value="1"/>
</dbReference>
<comment type="subcellular location">
    <subcellularLocation>
        <location evidence="1">Membrane</location>
        <topology evidence="1">Multi-pass membrane protein</topology>
    </subcellularLocation>
</comment>
<name>A0A9P8V106_9PEZI</name>
<evidence type="ECO:0000256" key="3">
    <source>
        <dbReference type="ARBA" id="ARBA00022989"/>
    </source>
</evidence>
<dbReference type="Pfam" id="PF07690">
    <property type="entry name" value="MFS_1"/>
    <property type="match status" value="1"/>
</dbReference>
<accession>A0A9P8V106</accession>
<evidence type="ECO:0000313" key="7">
    <source>
        <dbReference type="EMBL" id="KAH6662926.1"/>
    </source>
</evidence>
<feature type="transmembrane region" description="Helical" evidence="5">
    <location>
        <begin position="329"/>
        <end position="354"/>
    </location>
</feature>
<feature type="domain" description="Major facilitator superfamily (MFS) profile" evidence="6">
    <location>
        <begin position="65"/>
        <end position="492"/>
    </location>
</feature>
<keyword evidence="8" id="KW-1185">Reference proteome</keyword>
<dbReference type="GO" id="GO:0005886">
    <property type="term" value="C:plasma membrane"/>
    <property type="evidence" value="ECO:0007669"/>
    <property type="project" value="TreeGrafter"/>
</dbReference>
<dbReference type="GO" id="GO:0022857">
    <property type="term" value="F:transmembrane transporter activity"/>
    <property type="evidence" value="ECO:0007669"/>
    <property type="project" value="InterPro"/>
</dbReference>
<feature type="transmembrane region" description="Helical" evidence="5">
    <location>
        <begin position="98"/>
        <end position="119"/>
    </location>
</feature>
<feature type="transmembrane region" description="Helical" evidence="5">
    <location>
        <begin position="66"/>
        <end position="92"/>
    </location>
</feature>